<dbReference type="GO" id="GO:0016747">
    <property type="term" value="F:acyltransferase activity, transferring groups other than amino-acyl groups"/>
    <property type="evidence" value="ECO:0007669"/>
    <property type="project" value="InterPro"/>
</dbReference>
<evidence type="ECO:0000313" key="6">
    <source>
        <dbReference type="Proteomes" id="UP000001879"/>
    </source>
</evidence>
<dbReference type="InterPro" id="IPR043854">
    <property type="entry name" value="DUF5816"/>
</dbReference>
<evidence type="ECO:0000313" key="5">
    <source>
        <dbReference type="EMBL" id="ELY31864.1"/>
    </source>
</evidence>
<dbReference type="PROSITE" id="PS51186">
    <property type="entry name" value="GNAT"/>
    <property type="match status" value="1"/>
</dbReference>
<dbReference type="Pfam" id="PF00583">
    <property type="entry name" value="Acetyltransf_1"/>
    <property type="match status" value="1"/>
</dbReference>
<dbReference type="PANTHER" id="PTHR43877">
    <property type="entry name" value="AMINOALKYLPHOSPHONATE N-ACETYLTRANSFERASE-RELATED-RELATED"/>
    <property type="match status" value="1"/>
</dbReference>
<dbReference type="GeneID" id="8825983"/>
<reference evidence="6" key="1">
    <citation type="submission" date="2010-02" db="EMBL/GenBank/DDBJ databases">
        <title>Complete sequence of chromosome of Natrialba magadii ATCC 43099.</title>
        <authorList>
            <consortium name="US DOE Joint Genome Institute"/>
            <person name="Lucas S."/>
            <person name="Copeland A."/>
            <person name="Lapidus A."/>
            <person name="Cheng J.-F."/>
            <person name="Bruce D."/>
            <person name="Goodwin L."/>
            <person name="Pitluck S."/>
            <person name="Davenport K."/>
            <person name="Saunders E."/>
            <person name="Detter J.C."/>
            <person name="Han C."/>
            <person name="Tapia R."/>
            <person name="Land M."/>
            <person name="Hauser L."/>
            <person name="Kyrpides N."/>
            <person name="Mikhailova N."/>
            <person name="De Castro R.E."/>
            <person name="Maupin-Furlow J.A."/>
            <person name="Woyke T."/>
        </authorList>
    </citation>
    <scope>NUCLEOTIDE SEQUENCE [LARGE SCALE GENOMIC DNA]</scope>
    <source>
        <strain evidence="6">ATCC 43099 / DSM 3394 / CCM 3739 / CIP 104546 / IAM 13178 / JCM 8861 / NBRC 102185 / NCIMB 2190 / MS3</strain>
    </source>
</reference>
<organism evidence="4 6">
    <name type="scientific">Natrialba magadii (strain ATCC 43099 / DSM 3394 / CCM 3739 / CIP 104546 / IAM 13178 / JCM 8861 / NBRC 102185 / NCIMB 2190 / MS3)</name>
    <name type="common">Natronobacterium magadii</name>
    <dbReference type="NCBI Taxonomy" id="547559"/>
    <lineage>
        <taxon>Archaea</taxon>
        <taxon>Methanobacteriati</taxon>
        <taxon>Methanobacteriota</taxon>
        <taxon>Stenosarchaea group</taxon>
        <taxon>Halobacteria</taxon>
        <taxon>Halobacteriales</taxon>
        <taxon>Natrialbaceae</taxon>
        <taxon>Natrialba</taxon>
    </lineage>
</organism>
<keyword evidence="2 4" id="KW-0012">Acyltransferase</keyword>
<reference evidence="4 6" key="2">
    <citation type="journal article" date="2012" name="BMC Genomics">
        <title>A comparative genomics perspective on the genetic content of the alkaliphilic haloarchaeon Natrialba magadii ATCC 43099T.</title>
        <authorList>
            <person name="Siddaramappa S."/>
            <person name="Challacombe J.F."/>
            <person name="Decastro R.E."/>
            <person name="Pfeiffer F."/>
            <person name="Sastre D.E."/>
            <person name="Gimenez M.I."/>
            <person name="Paggi R.A."/>
            <person name="Detter J.C."/>
            <person name="Davenport K.W."/>
            <person name="Goodwin L.A."/>
            <person name="Kyrpides N."/>
            <person name="Tapia R."/>
            <person name="Pitluck S."/>
            <person name="Lucas S."/>
            <person name="Woyke T."/>
            <person name="Maupin-Furlow J.A."/>
        </authorList>
    </citation>
    <scope>NUCLEOTIDE SEQUENCE [LARGE SCALE GENOMIC DNA]</scope>
    <source>
        <strain evidence="4">ATCC 43099</strain>
        <strain evidence="6">ATCC 43099 / DSM 3394 / CCM 3739 / CIP 104546 / IAM 13178 / JCM 8861 / NBRC 102185 / NCIMB 2190 / MS3</strain>
    </source>
</reference>
<dbReference type="PaxDb" id="547559-Nmag_3123"/>
<reference evidence="5 7" key="3">
    <citation type="journal article" date="2014" name="PLoS Genet.">
        <title>Phylogenetically driven sequencing of extremely halophilic archaea reveals strategies for static and dynamic osmo-response.</title>
        <authorList>
            <person name="Becker E.A."/>
            <person name="Seitzer P.M."/>
            <person name="Tritt A."/>
            <person name="Larsen D."/>
            <person name="Krusor M."/>
            <person name="Yao A.I."/>
            <person name="Wu D."/>
            <person name="Madern D."/>
            <person name="Eisen J.A."/>
            <person name="Darling A.E."/>
            <person name="Facciotti M.T."/>
        </authorList>
    </citation>
    <scope>NUCLEOTIDE SEQUENCE [LARGE SCALE GENOMIC DNA]</scope>
    <source>
        <strain evidence="7">ATCC 43099 / DSM 3394 / CCM 3739 / CIP 104546 / IAM 13178 / JCM 8861 / NBRC 102185 / NCIMB 2190 / MS3</strain>
        <strain evidence="5">MS-3</strain>
    </source>
</reference>
<dbReference type="STRING" id="547559.Nmag_3123"/>
<dbReference type="EMBL" id="CP001932">
    <property type="protein sequence ID" value="ADD06675.1"/>
    <property type="molecule type" value="Genomic_DNA"/>
</dbReference>
<dbReference type="OrthoDB" id="156446at2157"/>
<dbReference type="Pfam" id="PF19133">
    <property type="entry name" value="DUF5816"/>
    <property type="match status" value="1"/>
</dbReference>
<evidence type="ECO:0000256" key="2">
    <source>
        <dbReference type="ARBA" id="ARBA00023315"/>
    </source>
</evidence>
<sequence>MELREATTDDVETIRSIAANSLNSTYTDFLDADVIDDAINQWYSEDFAAELESDHSLVLVVEEDDEVVAFSQSDFVGQQHGTGRILWLHVDPDARGSGIGVRLLVRTRERLLDEGADQIQCLVLADNERGNEFYAEQGFEQAGQREVDIGEETYTENVYVEQEIGDEEWATLDELETDGETIYVNYGEATRGSKSPFYVAYESQERDSQYGWFCGNCDSLENAMDAMGRIECNVCGNRRKATRWDASYL</sequence>
<name>D3SRQ1_NATMM</name>
<dbReference type="Proteomes" id="UP000001879">
    <property type="component" value="Chromosome"/>
</dbReference>
<dbReference type="eggNOG" id="arCOG04563">
    <property type="taxonomic scope" value="Archaea"/>
</dbReference>
<dbReference type="InterPro" id="IPR016181">
    <property type="entry name" value="Acyl_CoA_acyltransferase"/>
</dbReference>
<dbReference type="EMBL" id="AOHS01000023">
    <property type="protein sequence ID" value="ELY31864.1"/>
    <property type="molecule type" value="Genomic_DNA"/>
</dbReference>
<gene>
    <name evidence="4" type="ordered locus">Nmag_3123</name>
    <name evidence="5" type="ORF">C500_04783</name>
</gene>
<dbReference type="SUPFAM" id="SSF55729">
    <property type="entry name" value="Acyl-CoA N-acyltransferases (Nat)"/>
    <property type="match status" value="1"/>
</dbReference>
<evidence type="ECO:0000313" key="4">
    <source>
        <dbReference type="EMBL" id="ADD06675.1"/>
    </source>
</evidence>
<dbReference type="eggNOG" id="arCOG00844">
    <property type="taxonomic scope" value="Archaea"/>
</dbReference>
<dbReference type="Gene3D" id="3.40.630.30">
    <property type="match status" value="1"/>
</dbReference>
<proteinExistence type="predicted"/>
<dbReference type="InterPro" id="IPR050832">
    <property type="entry name" value="Bact_Acetyltransf"/>
</dbReference>
<evidence type="ECO:0000259" key="3">
    <source>
        <dbReference type="PROSITE" id="PS51186"/>
    </source>
</evidence>
<dbReference type="InterPro" id="IPR000182">
    <property type="entry name" value="GNAT_dom"/>
</dbReference>
<feature type="domain" description="N-acetyltransferase" evidence="3">
    <location>
        <begin position="1"/>
        <end position="161"/>
    </location>
</feature>
<dbReference type="RefSeq" id="WP_004214588.1">
    <property type="nucleotide sequence ID" value="NC_013922.1"/>
</dbReference>
<dbReference type="Proteomes" id="UP000011543">
    <property type="component" value="Unassembled WGS sequence"/>
</dbReference>
<reference evidence="4" key="4">
    <citation type="submission" date="2016-09" db="EMBL/GenBank/DDBJ databases">
        <authorList>
            <person name="Pfeiffer F."/>
        </authorList>
    </citation>
    <scope>NUCLEOTIDE SEQUENCE</scope>
    <source>
        <strain evidence="4">ATCC 43099</strain>
    </source>
</reference>
<dbReference type="AlphaFoldDB" id="D3SRQ1"/>
<dbReference type="HOGENOM" id="CLU_013985_18_3_2"/>
<protein>
    <submittedName>
        <fullName evidence="4">GNAT family acetyltransferase</fullName>
        <ecNumber evidence="4">2.3.1.-</ecNumber>
    </submittedName>
    <submittedName>
        <fullName evidence="5">N-acetyltransferase GCN5</fullName>
    </submittedName>
</protein>
<evidence type="ECO:0000313" key="7">
    <source>
        <dbReference type="Proteomes" id="UP000011543"/>
    </source>
</evidence>
<evidence type="ECO:0000256" key="1">
    <source>
        <dbReference type="ARBA" id="ARBA00022679"/>
    </source>
</evidence>
<dbReference type="CDD" id="cd04301">
    <property type="entry name" value="NAT_SF"/>
    <property type="match status" value="1"/>
</dbReference>
<accession>D3SRQ1</accession>
<dbReference type="EC" id="2.3.1.-" evidence="4"/>
<keyword evidence="1 4" id="KW-0808">Transferase</keyword>
<keyword evidence="6" id="KW-1185">Reference proteome</keyword>
<dbReference type="PATRIC" id="fig|547559.17.peg.914"/>
<dbReference type="KEGG" id="nmg:Nmag_3123"/>